<reference evidence="3" key="1">
    <citation type="submission" date="2023-07" db="EMBL/GenBank/DDBJ databases">
        <title>30 novel species of actinomycetes from the DSMZ collection.</title>
        <authorList>
            <person name="Nouioui I."/>
        </authorList>
    </citation>
    <scope>NUCLEOTIDE SEQUENCE [LARGE SCALE GENOMIC DNA]</scope>
    <source>
        <strain evidence="3">DSM 41982</strain>
    </source>
</reference>
<dbReference type="GO" id="GO:0016787">
    <property type="term" value="F:hydrolase activity"/>
    <property type="evidence" value="ECO:0007669"/>
    <property type="project" value="UniProtKB-KW"/>
</dbReference>
<dbReference type="CDD" id="cd07067">
    <property type="entry name" value="HP_PGM_like"/>
    <property type="match status" value="1"/>
</dbReference>
<feature type="compositionally biased region" description="Basic and acidic residues" evidence="1">
    <location>
        <begin position="34"/>
        <end position="48"/>
    </location>
</feature>
<protein>
    <submittedName>
        <fullName evidence="2">Histidine phosphatase family protein</fullName>
        <ecNumber evidence="2">3.1.3.-</ecNumber>
    </submittedName>
</protein>
<evidence type="ECO:0000313" key="3">
    <source>
        <dbReference type="Proteomes" id="UP001183607"/>
    </source>
</evidence>
<comment type="caution">
    <text evidence="2">The sequence shown here is derived from an EMBL/GenBank/DDBJ whole genome shotgun (WGS) entry which is preliminary data.</text>
</comment>
<evidence type="ECO:0000313" key="2">
    <source>
        <dbReference type="EMBL" id="MDT0417366.1"/>
    </source>
</evidence>
<keyword evidence="2" id="KW-0378">Hydrolase</keyword>
<name>A0ABD5E7H1_9ACTN</name>
<dbReference type="InterPro" id="IPR050275">
    <property type="entry name" value="PGM_Phosphatase"/>
</dbReference>
<dbReference type="EC" id="3.1.3.-" evidence="2"/>
<sequence>MSVPALTPPCALVELWAVRHGESTANAVYADPATADRTEPLPGLDRDVPLSERGVAQATALGGWLAERDPGLLVVCSPYLRARETWRLMAETAGLPADDALVDDRLRDREQGIFALHPPAAFVARDPREAERRKRVGAWYYRPPGGEALTDVTVRVGQFLTELSRAATGRRVLLVAHDAVVVAARQYFGGIGCPTPDRLPPVPNASVSRWVAEAGRLGLTEWGGVGHLPG</sequence>
<dbReference type="SUPFAM" id="SSF53254">
    <property type="entry name" value="Phosphoglycerate mutase-like"/>
    <property type="match status" value="1"/>
</dbReference>
<evidence type="ECO:0000256" key="1">
    <source>
        <dbReference type="SAM" id="MobiDB-lite"/>
    </source>
</evidence>
<dbReference type="AlphaFoldDB" id="A0ABD5E7H1"/>
<dbReference type="PANTHER" id="PTHR48100:SF1">
    <property type="entry name" value="HISTIDINE PHOSPHATASE FAMILY PROTEIN-RELATED"/>
    <property type="match status" value="1"/>
</dbReference>
<dbReference type="InterPro" id="IPR013078">
    <property type="entry name" value="His_Pase_superF_clade-1"/>
</dbReference>
<feature type="region of interest" description="Disordered" evidence="1">
    <location>
        <begin position="29"/>
        <end position="48"/>
    </location>
</feature>
<dbReference type="Proteomes" id="UP001183607">
    <property type="component" value="Unassembled WGS sequence"/>
</dbReference>
<gene>
    <name evidence="2" type="ORF">RM574_17895</name>
</gene>
<dbReference type="Gene3D" id="3.40.50.1240">
    <property type="entry name" value="Phosphoglycerate mutase-like"/>
    <property type="match status" value="1"/>
</dbReference>
<proteinExistence type="predicted"/>
<dbReference type="InterPro" id="IPR029033">
    <property type="entry name" value="His_PPase_superfam"/>
</dbReference>
<dbReference type="PANTHER" id="PTHR48100">
    <property type="entry name" value="BROAD-SPECIFICITY PHOSPHATASE YOR283W-RELATED"/>
    <property type="match status" value="1"/>
</dbReference>
<accession>A0ABD5E7H1</accession>
<dbReference type="SMART" id="SM00855">
    <property type="entry name" value="PGAM"/>
    <property type="match status" value="1"/>
</dbReference>
<dbReference type="Pfam" id="PF00300">
    <property type="entry name" value="His_Phos_1"/>
    <property type="match status" value="1"/>
</dbReference>
<organism evidence="2 3">
    <name type="scientific">Streptomyces evansiae</name>
    <dbReference type="NCBI Taxonomy" id="3075535"/>
    <lineage>
        <taxon>Bacteria</taxon>
        <taxon>Bacillati</taxon>
        <taxon>Actinomycetota</taxon>
        <taxon>Actinomycetes</taxon>
        <taxon>Kitasatosporales</taxon>
        <taxon>Streptomycetaceae</taxon>
        <taxon>Streptomyces</taxon>
    </lineage>
</organism>
<dbReference type="EMBL" id="JAVRER010000027">
    <property type="protein sequence ID" value="MDT0417366.1"/>
    <property type="molecule type" value="Genomic_DNA"/>
</dbReference>
<dbReference type="RefSeq" id="WP_093854421.1">
    <property type="nucleotide sequence ID" value="NZ_JAVRER010000027.1"/>
</dbReference>